<evidence type="ECO:0000256" key="2">
    <source>
        <dbReference type="ARBA" id="ARBA00023315"/>
    </source>
</evidence>
<dbReference type="InterPro" id="IPR016181">
    <property type="entry name" value="Acyl_CoA_acyltransferase"/>
</dbReference>
<evidence type="ECO:0000313" key="3">
    <source>
        <dbReference type="EMBL" id="KUK23378.1"/>
    </source>
</evidence>
<dbReference type="PANTHER" id="PTHR43420">
    <property type="entry name" value="ACETYLTRANSFERASE"/>
    <property type="match status" value="1"/>
</dbReference>
<dbReference type="Gene3D" id="3.40.630.30">
    <property type="match status" value="1"/>
</dbReference>
<comment type="caution">
    <text evidence="3">The sequence shown here is derived from an EMBL/GenBank/DDBJ whole genome shotgun (WGS) entry which is preliminary data.</text>
</comment>
<name>A0A117L3A6_9THEM</name>
<accession>A0A117L3A6</accession>
<dbReference type="PATRIC" id="fig|93930.3.peg.1357"/>
<dbReference type="OMA" id="NWQREPI"/>
<organism evidence="3 4">
    <name type="scientific">Thermotoga petrophila</name>
    <dbReference type="NCBI Taxonomy" id="93929"/>
    <lineage>
        <taxon>Bacteria</taxon>
        <taxon>Thermotogati</taxon>
        <taxon>Thermotogota</taxon>
        <taxon>Thermotogae</taxon>
        <taxon>Thermotogales</taxon>
        <taxon>Thermotogaceae</taxon>
        <taxon>Thermotoga</taxon>
    </lineage>
</organism>
<dbReference type="Pfam" id="PF00583">
    <property type="entry name" value="Acetyltransf_1"/>
    <property type="match status" value="1"/>
</dbReference>
<evidence type="ECO:0000256" key="1">
    <source>
        <dbReference type="ARBA" id="ARBA00022679"/>
    </source>
</evidence>
<dbReference type="EMBL" id="LGFG01000028">
    <property type="protein sequence ID" value="KUK23378.1"/>
    <property type="molecule type" value="Genomic_DNA"/>
</dbReference>
<gene>
    <name evidence="3" type="ORF">XD57_0513</name>
</gene>
<dbReference type="PROSITE" id="PS51186">
    <property type="entry name" value="GNAT"/>
    <property type="match status" value="1"/>
</dbReference>
<dbReference type="RefSeq" id="WP_011943994.1">
    <property type="nucleotide sequence ID" value="NZ_DAITJQ010000001.1"/>
</dbReference>
<sequence length="279" mass="32354">MTIKKASEVSVIDLVNLVNEIFKDYAVPVNWDVYNFNLDVRENSISLDDSFVFFENDVPVGFILLCIRKDRGRIDSMGVIKPKRGTGLADMILKHALEHLMWKGVKSVVLEVVADDQRAVRFYEKNGFKKRRELYSYFFDRRIDGTGSVKFFETDEKRIHMYALKARTDFKRNPNWQRECTTLLLADGRYRMERASWRDGEGYLVWGETPQSGFIVDAFALRGSMDEFIRECVDHIQKESGKTAVTCTAVPEDDPLSRSLEVNGFQRVLVQYEMELKLS</sequence>
<dbReference type="PANTHER" id="PTHR43420:SF47">
    <property type="entry name" value="N-ACETYLTRANSFERASE DOMAIN-CONTAINING PROTEIN"/>
    <property type="match status" value="1"/>
</dbReference>
<dbReference type="InterPro" id="IPR050680">
    <property type="entry name" value="YpeA/RimI_acetyltransf"/>
</dbReference>
<protein>
    <submittedName>
        <fullName evidence="3">GCN5-related N-acetyltransferase</fullName>
    </submittedName>
</protein>
<keyword evidence="2" id="KW-0012">Acyltransferase</keyword>
<keyword evidence="1 3" id="KW-0808">Transferase</keyword>
<dbReference type="GO" id="GO:0016747">
    <property type="term" value="F:acyltransferase activity, transferring groups other than amino-acyl groups"/>
    <property type="evidence" value="ECO:0007669"/>
    <property type="project" value="InterPro"/>
</dbReference>
<dbReference type="Proteomes" id="UP000058636">
    <property type="component" value="Unassembled WGS sequence"/>
</dbReference>
<dbReference type="AlphaFoldDB" id="A0A117L3A6"/>
<reference evidence="3 4" key="1">
    <citation type="journal article" date="2015" name="MBio">
        <title>Genome-Resolved Metagenomic Analysis Reveals Roles for Candidate Phyla and Other Microbial Community Members in Biogeochemical Transformations in Oil Reservoirs.</title>
        <authorList>
            <person name="Hu P."/>
            <person name="Tom L."/>
            <person name="Singh A."/>
            <person name="Thomas B.C."/>
            <person name="Baker B.J."/>
            <person name="Piceno Y.M."/>
            <person name="Andersen G.L."/>
            <person name="Banfield J.F."/>
        </authorList>
    </citation>
    <scope>NUCLEOTIDE SEQUENCE [LARGE SCALE GENOMIC DNA]</scope>
    <source>
        <strain evidence="3">46_26</strain>
    </source>
</reference>
<evidence type="ECO:0000313" key="4">
    <source>
        <dbReference type="Proteomes" id="UP000058636"/>
    </source>
</evidence>
<dbReference type="SUPFAM" id="SSF55729">
    <property type="entry name" value="Acyl-CoA N-acyltransferases (Nat)"/>
    <property type="match status" value="1"/>
</dbReference>
<dbReference type="InterPro" id="IPR000182">
    <property type="entry name" value="GNAT_dom"/>
</dbReference>
<proteinExistence type="predicted"/>